<dbReference type="PANTHER" id="PTHR43798">
    <property type="entry name" value="MONOACYLGLYCEROL LIPASE"/>
    <property type="match status" value="1"/>
</dbReference>
<dbReference type="InterPro" id="IPR029058">
    <property type="entry name" value="AB_hydrolase_fold"/>
</dbReference>
<feature type="domain" description="AB hydrolase-1" evidence="2">
    <location>
        <begin position="72"/>
        <end position="316"/>
    </location>
</feature>
<sequence>MNRKDSEPPMPAADHEQLPDTSLRCRRSRERLDVGGSALHYWRYAPAVSEPPEAGSPEADDPSGGSAERSHPPMLLLHGLRGTHHGLEPLAAALPERELLIPDLPGFGDSGPMSTRRHDVAGYARAVVELLRRLDHGGERIDLLGHSFGSVIAAAVAAGSPELVRRLVLLNPISTPASHGPSALLARLTSVYYRIGELLPARLGRALLSNRWIVLGASHAMLRSRDPRVRRFVHDSHLRHFSRFHSPALLAETYRSSISDTVADHAAELTVPTLLIAGETDEIAPLAGQRRMRDSLVDARLEVIEAVGHLVHYEAPRHAARSIRRFLDAA</sequence>
<dbReference type="Pfam" id="PF00561">
    <property type="entry name" value="Abhydrolase_1"/>
    <property type="match status" value="1"/>
</dbReference>
<name>A0A1I1Y093_9ACTN</name>
<dbReference type="InterPro" id="IPR050266">
    <property type="entry name" value="AB_hydrolase_sf"/>
</dbReference>
<organism evidence="3 4">
    <name type="scientific">Actinopolyspora alba</name>
    <dbReference type="NCBI Taxonomy" id="673379"/>
    <lineage>
        <taxon>Bacteria</taxon>
        <taxon>Bacillati</taxon>
        <taxon>Actinomycetota</taxon>
        <taxon>Actinomycetes</taxon>
        <taxon>Actinopolysporales</taxon>
        <taxon>Actinopolysporaceae</taxon>
        <taxon>Actinopolyspora</taxon>
        <taxon>Actinopolyspora alba group</taxon>
    </lineage>
</organism>
<evidence type="ECO:0000313" key="3">
    <source>
        <dbReference type="EMBL" id="SFE12812.1"/>
    </source>
</evidence>
<gene>
    <name evidence="3" type="ORF">SAMN04487819_10875</name>
</gene>
<dbReference type="GO" id="GO:0047372">
    <property type="term" value="F:monoacylglycerol lipase activity"/>
    <property type="evidence" value="ECO:0007669"/>
    <property type="project" value="TreeGrafter"/>
</dbReference>
<accession>A0A1I1Y093</accession>
<evidence type="ECO:0000313" key="4">
    <source>
        <dbReference type="Proteomes" id="UP000198716"/>
    </source>
</evidence>
<dbReference type="Gene3D" id="3.40.50.1820">
    <property type="entry name" value="alpha/beta hydrolase"/>
    <property type="match status" value="1"/>
</dbReference>
<dbReference type="InterPro" id="IPR000073">
    <property type="entry name" value="AB_hydrolase_1"/>
</dbReference>
<keyword evidence="4" id="KW-1185">Reference proteome</keyword>
<evidence type="ECO:0000256" key="1">
    <source>
        <dbReference type="SAM" id="MobiDB-lite"/>
    </source>
</evidence>
<dbReference type="SUPFAM" id="SSF53474">
    <property type="entry name" value="alpha/beta-Hydrolases"/>
    <property type="match status" value="1"/>
</dbReference>
<dbReference type="EMBL" id="FOMZ01000008">
    <property type="protein sequence ID" value="SFE12812.1"/>
    <property type="molecule type" value="Genomic_DNA"/>
</dbReference>
<evidence type="ECO:0000259" key="2">
    <source>
        <dbReference type="Pfam" id="PF00561"/>
    </source>
</evidence>
<dbReference type="Proteomes" id="UP000198716">
    <property type="component" value="Unassembled WGS sequence"/>
</dbReference>
<feature type="compositionally biased region" description="Basic and acidic residues" evidence="1">
    <location>
        <begin position="1"/>
        <end position="18"/>
    </location>
</feature>
<protein>
    <submittedName>
        <fullName evidence="3">Pimeloyl-ACP methyl ester carboxylesterase</fullName>
    </submittedName>
</protein>
<dbReference type="PRINTS" id="PR00412">
    <property type="entry name" value="EPOXHYDRLASE"/>
</dbReference>
<dbReference type="PRINTS" id="PR00111">
    <property type="entry name" value="ABHYDROLASE"/>
</dbReference>
<reference evidence="4" key="1">
    <citation type="submission" date="2016-10" db="EMBL/GenBank/DDBJ databases">
        <authorList>
            <person name="Varghese N."/>
            <person name="Submissions S."/>
        </authorList>
    </citation>
    <scope>NUCLEOTIDE SEQUENCE [LARGE SCALE GENOMIC DNA]</scope>
    <source>
        <strain evidence="4">DSM 45004</strain>
    </source>
</reference>
<dbReference type="AlphaFoldDB" id="A0A1I1Y093"/>
<feature type="region of interest" description="Disordered" evidence="1">
    <location>
        <begin position="1"/>
        <end position="29"/>
    </location>
</feature>
<dbReference type="InterPro" id="IPR000639">
    <property type="entry name" value="Epox_hydrolase-like"/>
</dbReference>
<feature type="region of interest" description="Disordered" evidence="1">
    <location>
        <begin position="48"/>
        <end position="73"/>
    </location>
</feature>
<dbReference type="GO" id="GO:0016020">
    <property type="term" value="C:membrane"/>
    <property type="evidence" value="ECO:0007669"/>
    <property type="project" value="TreeGrafter"/>
</dbReference>
<proteinExistence type="predicted"/>
<dbReference type="GO" id="GO:0046464">
    <property type="term" value="P:acylglycerol catabolic process"/>
    <property type="evidence" value="ECO:0007669"/>
    <property type="project" value="TreeGrafter"/>
</dbReference>
<dbReference type="PANTHER" id="PTHR43798:SF33">
    <property type="entry name" value="HYDROLASE, PUTATIVE (AFU_ORTHOLOGUE AFUA_2G14860)-RELATED"/>
    <property type="match status" value="1"/>
</dbReference>